<accession>A0ABD3Q660</accession>
<organism evidence="3 4">
    <name type="scientific">Cyclotella cryptica</name>
    <dbReference type="NCBI Taxonomy" id="29204"/>
    <lineage>
        <taxon>Eukaryota</taxon>
        <taxon>Sar</taxon>
        <taxon>Stramenopiles</taxon>
        <taxon>Ochrophyta</taxon>
        <taxon>Bacillariophyta</taxon>
        <taxon>Coscinodiscophyceae</taxon>
        <taxon>Thalassiosirophycidae</taxon>
        <taxon>Stephanodiscales</taxon>
        <taxon>Stephanodiscaceae</taxon>
        <taxon>Cyclotella</taxon>
    </lineage>
</organism>
<dbReference type="Gene3D" id="1.20.1150.12">
    <property type="entry name" value="Endoplasmic reticulum resident protein 29, C-terminal domain"/>
    <property type="match status" value="1"/>
</dbReference>
<comment type="caution">
    <text evidence="3">The sequence shown here is derived from an EMBL/GenBank/DDBJ whole genome shotgun (WGS) entry which is preliminary data.</text>
</comment>
<reference evidence="3 4" key="1">
    <citation type="journal article" date="2020" name="G3 (Bethesda)">
        <title>Improved Reference Genome for Cyclotella cryptica CCMP332, a Model for Cell Wall Morphogenesis, Salinity Adaptation, and Lipid Production in Diatoms (Bacillariophyta).</title>
        <authorList>
            <person name="Roberts W.R."/>
            <person name="Downey K.M."/>
            <person name="Ruck E.C."/>
            <person name="Traller J.C."/>
            <person name="Alverson A.J."/>
        </authorList>
    </citation>
    <scope>NUCLEOTIDE SEQUENCE [LARGE SCALE GENOMIC DNA]</scope>
    <source>
        <strain evidence="3 4">CCMP332</strain>
    </source>
</reference>
<keyword evidence="1" id="KW-1133">Transmembrane helix</keyword>
<protein>
    <recommendedName>
        <fullName evidence="2">Endoplasmic reticulum resident protein 29 C-terminal domain-containing protein</fullName>
    </recommendedName>
</protein>
<gene>
    <name evidence="3" type="ORF">HJC23_002035</name>
</gene>
<keyword evidence="1" id="KW-0812">Transmembrane</keyword>
<name>A0ABD3Q660_9STRA</name>
<dbReference type="InterPro" id="IPR036356">
    <property type="entry name" value="ERp29_C_sf"/>
</dbReference>
<evidence type="ECO:0000313" key="3">
    <source>
        <dbReference type="EMBL" id="KAL3795628.1"/>
    </source>
</evidence>
<evidence type="ECO:0000259" key="2">
    <source>
        <dbReference type="Pfam" id="PF07749"/>
    </source>
</evidence>
<sequence>MSVEVRSCTELLTHTRPTLHMEPHPKPPKKTLFYTPHQREPIESIGGHQFSLYFQHQMTDSPYPRCSSRFNILALTKLSVIVAALLILASVPPLTIASDQQTCVEIKEDFDLRNLARQNNVFLIVHEKDDDSSRKHICTKLEATPKDRITAAAAPGGRPTVFAYLEITGPSYDTNGELQDGGKGFASSLGAKNFPAFAFLSGGMDGTSKYSTHITHYTGSTADGNYLSDVEKFIHKRVGYYLGNDVYNIIFFDSIASKFVSYGDCSGLDRLKQKGLALLVRFSTLFSYKEPFSSIGKLYNKAFDMSLRNGMGYASSQIARLERMMESNGNELSQEKIHEICQKRAILKSFSEPRELTAEDQRQIFIHVLLHFGLVLATILLFVLPSDSGGDDEDEVINAVPVIARVVEDDDDKGKKKHH</sequence>
<dbReference type="AlphaFoldDB" id="A0ABD3Q660"/>
<keyword evidence="4" id="KW-1185">Reference proteome</keyword>
<dbReference type="Proteomes" id="UP001516023">
    <property type="component" value="Unassembled WGS sequence"/>
</dbReference>
<dbReference type="InterPro" id="IPR011679">
    <property type="entry name" value="ERp29_C"/>
</dbReference>
<dbReference type="Pfam" id="PF07749">
    <property type="entry name" value="ERp29"/>
    <property type="match status" value="1"/>
</dbReference>
<keyword evidence="1" id="KW-0472">Membrane</keyword>
<dbReference type="SUPFAM" id="SSF47933">
    <property type="entry name" value="ERP29 C domain-like"/>
    <property type="match status" value="1"/>
</dbReference>
<feature type="transmembrane region" description="Helical" evidence="1">
    <location>
        <begin position="364"/>
        <end position="384"/>
    </location>
</feature>
<evidence type="ECO:0000256" key="1">
    <source>
        <dbReference type="SAM" id="Phobius"/>
    </source>
</evidence>
<proteinExistence type="predicted"/>
<dbReference type="EMBL" id="JABMIG020000069">
    <property type="protein sequence ID" value="KAL3795628.1"/>
    <property type="molecule type" value="Genomic_DNA"/>
</dbReference>
<evidence type="ECO:0000313" key="4">
    <source>
        <dbReference type="Proteomes" id="UP001516023"/>
    </source>
</evidence>
<feature type="domain" description="Endoplasmic reticulum resident protein 29 C-terminal" evidence="2">
    <location>
        <begin position="294"/>
        <end position="350"/>
    </location>
</feature>